<dbReference type="Gene3D" id="3.90.470.20">
    <property type="entry name" value="4'-phosphopantetheinyl transferase domain"/>
    <property type="match status" value="2"/>
</dbReference>
<dbReference type="Pfam" id="PF01648">
    <property type="entry name" value="ACPS"/>
    <property type="match status" value="1"/>
</dbReference>
<dbReference type="PANTHER" id="PTHR12215">
    <property type="entry name" value="PHOSPHOPANTETHEINE TRANSFERASE"/>
    <property type="match status" value="1"/>
</dbReference>
<dbReference type="InterPro" id="IPR008278">
    <property type="entry name" value="4-PPantetheinyl_Trfase_dom"/>
</dbReference>
<dbReference type="SUPFAM" id="SSF56214">
    <property type="entry name" value="4'-phosphopantetheinyl transferase"/>
    <property type="match status" value="2"/>
</dbReference>
<feature type="domain" description="4'-phosphopantetheinyl transferase" evidence="3">
    <location>
        <begin position="105"/>
        <end position="164"/>
    </location>
</feature>
<evidence type="ECO:0000259" key="3">
    <source>
        <dbReference type="Pfam" id="PF01648"/>
    </source>
</evidence>
<dbReference type="GO" id="GO:0008897">
    <property type="term" value="F:holo-[acyl-carrier-protein] synthase activity"/>
    <property type="evidence" value="ECO:0007669"/>
    <property type="project" value="InterPro"/>
</dbReference>
<dbReference type="EMBL" id="KJ721164">
    <property type="protein sequence ID" value="AIE54205.1"/>
    <property type="molecule type" value="Genomic_DNA"/>
</dbReference>
<dbReference type="InterPro" id="IPR050559">
    <property type="entry name" value="P-Pant_transferase_sf"/>
</dbReference>
<evidence type="ECO:0000256" key="1">
    <source>
        <dbReference type="ARBA" id="ARBA00010990"/>
    </source>
</evidence>
<comment type="similarity">
    <text evidence="1">Belongs to the P-Pant transferase superfamily. Gsp/Sfp/HetI/AcpT family.</text>
</comment>
<organism evidence="4">
    <name type="scientific">Streptomyces paulus</name>
    <dbReference type="NCBI Taxonomy" id="285551"/>
    <lineage>
        <taxon>Bacteria</taxon>
        <taxon>Bacillati</taxon>
        <taxon>Actinomycetota</taxon>
        <taxon>Actinomycetes</taxon>
        <taxon>Kitasatosporales</taxon>
        <taxon>Streptomycetaceae</taxon>
        <taxon>Streptomyces</taxon>
    </lineage>
</organism>
<keyword evidence="2" id="KW-0808">Transferase</keyword>
<name>A0A075EYF6_9ACTN</name>
<evidence type="ECO:0000313" key="4">
    <source>
        <dbReference type="EMBL" id="AIE54205.1"/>
    </source>
</evidence>
<dbReference type="GO" id="GO:0000287">
    <property type="term" value="F:magnesium ion binding"/>
    <property type="evidence" value="ECO:0007669"/>
    <property type="project" value="InterPro"/>
</dbReference>
<dbReference type="GO" id="GO:0005829">
    <property type="term" value="C:cytosol"/>
    <property type="evidence" value="ECO:0007669"/>
    <property type="project" value="TreeGrafter"/>
</dbReference>
<dbReference type="AlphaFoldDB" id="A0A075EYF6"/>
<reference evidence="4" key="1">
    <citation type="submission" date="2014-04" db="EMBL/GenBank/DDBJ databases">
        <title>Paulomycin gene cluster.</title>
        <authorList>
            <person name="Li J."/>
            <person name="Xie Z."/>
            <person name="Ai G."/>
            <person name="Chen Y."/>
        </authorList>
    </citation>
    <scope>NUCLEOTIDE SEQUENCE</scope>
    <source>
        <strain evidence="4">NRRL8115</strain>
    </source>
</reference>
<protein>
    <submittedName>
        <fullName evidence="4">Pau38</fullName>
    </submittedName>
</protein>
<proteinExistence type="inferred from homology"/>
<dbReference type="GO" id="GO:0019878">
    <property type="term" value="P:lysine biosynthetic process via aminoadipic acid"/>
    <property type="evidence" value="ECO:0007669"/>
    <property type="project" value="TreeGrafter"/>
</dbReference>
<evidence type="ECO:0000256" key="2">
    <source>
        <dbReference type="ARBA" id="ARBA00022679"/>
    </source>
</evidence>
<dbReference type="InterPro" id="IPR037143">
    <property type="entry name" value="4-PPantetheinyl_Trfase_dom_sf"/>
</dbReference>
<sequence>MVSDREGTGVVVACGPVAAMARHDLLSEAEAARAITFPPARAAEFAAGRALLRWTLAHHFGGAAGDWGIGVAPQGGPVLLGLPSTGVSISHSGGGVAVAVGAGRAVGVDIQGPVTPTPGLLRRCCSPAQRQEMAALPAHRQAAAMARRWTVHEACAKATGRGLPRRGEPSPGPLLARSGRWRGYAWHVLPHHGPGSVAVAFDGPPEGAAVRHLLVGDLDRGPTVLPCP</sequence>
<dbReference type="PANTHER" id="PTHR12215:SF10">
    <property type="entry name" value="L-AMINOADIPATE-SEMIALDEHYDE DEHYDROGENASE-PHOSPHOPANTETHEINYL TRANSFERASE"/>
    <property type="match status" value="1"/>
</dbReference>
<accession>A0A075EYF6</accession>